<dbReference type="OrthoDB" id="10253115at2759"/>
<dbReference type="Gene3D" id="3.40.50.12780">
    <property type="entry name" value="N-terminal domain of ligase-like"/>
    <property type="match status" value="1"/>
</dbReference>
<gene>
    <name evidence="1" type="ORF">OSTLU_26076</name>
</gene>
<reference evidence="1 2" key="1">
    <citation type="journal article" date="2007" name="Proc. Natl. Acad. Sci. U.S.A.">
        <title>The tiny eukaryote Ostreococcus provides genomic insights into the paradox of plankton speciation.</title>
        <authorList>
            <person name="Palenik B."/>
            <person name="Grimwood J."/>
            <person name="Aerts A."/>
            <person name="Rouze P."/>
            <person name="Salamov A."/>
            <person name="Putnam N."/>
            <person name="Dupont C."/>
            <person name="Jorgensen R."/>
            <person name="Derelle E."/>
            <person name="Rombauts S."/>
            <person name="Zhou K."/>
            <person name="Otillar R."/>
            <person name="Merchant S.S."/>
            <person name="Podell S."/>
            <person name="Gaasterland T."/>
            <person name="Napoli C."/>
            <person name="Gendler K."/>
            <person name="Manuell A."/>
            <person name="Tai V."/>
            <person name="Vallon O."/>
            <person name="Piganeau G."/>
            <person name="Jancek S."/>
            <person name="Heijde M."/>
            <person name="Jabbari K."/>
            <person name="Bowler C."/>
            <person name="Lohr M."/>
            <person name="Robbens S."/>
            <person name="Werner G."/>
            <person name="Dubchak I."/>
            <person name="Pazour G.J."/>
            <person name="Ren Q."/>
            <person name="Paulsen I."/>
            <person name="Delwiche C."/>
            <person name="Schmutz J."/>
            <person name="Rokhsar D."/>
            <person name="Van de Peer Y."/>
            <person name="Moreau H."/>
            <person name="Grigoriev I.V."/>
        </authorList>
    </citation>
    <scope>NUCLEOTIDE SEQUENCE [LARGE SCALE GENOMIC DNA]</scope>
    <source>
        <strain evidence="1 2">CCE9901</strain>
    </source>
</reference>
<dbReference type="Proteomes" id="UP000001568">
    <property type="component" value="Chromosome 10"/>
</dbReference>
<accession>A4S3J5</accession>
<evidence type="ECO:0000313" key="2">
    <source>
        <dbReference type="Proteomes" id="UP000001568"/>
    </source>
</evidence>
<dbReference type="SUPFAM" id="SSF56801">
    <property type="entry name" value="Acetyl-CoA synthetase-like"/>
    <property type="match status" value="1"/>
</dbReference>
<protein>
    <recommendedName>
        <fullName evidence="3">AMP-dependent synthetase/ligase domain-containing protein</fullName>
    </recommendedName>
</protein>
<organism evidence="1 2">
    <name type="scientific">Ostreococcus lucimarinus (strain CCE9901)</name>
    <dbReference type="NCBI Taxonomy" id="436017"/>
    <lineage>
        <taxon>Eukaryota</taxon>
        <taxon>Viridiplantae</taxon>
        <taxon>Chlorophyta</taxon>
        <taxon>Mamiellophyceae</taxon>
        <taxon>Mamiellales</taxon>
        <taxon>Bathycoccaceae</taxon>
        <taxon>Ostreococcus</taxon>
    </lineage>
</organism>
<dbReference type="InterPro" id="IPR042099">
    <property type="entry name" value="ANL_N_sf"/>
</dbReference>
<sequence>MTFADAATRAVRALEIRETDSVCVPVPLGHAMGFGFGALAAFAAGARLVLPPTIGSAADGAAAREAMCAATLDAIRSEKCTLAVVDSHVTRAAAERDLGADAGYDHFRGGLIKVGSGDAIGVAESVKFLGAELLTVGKPKKT</sequence>
<dbReference type="Gramene" id="ABO98399">
    <property type="protein sequence ID" value="ABO98399"/>
    <property type="gene ID" value="OSTLU_26076"/>
</dbReference>
<evidence type="ECO:0008006" key="3">
    <source>
        <dbReference type="Google" id="ProtNLM"/>
    </source>
</evidence>
<dbReference type="AlphaFoldDB" id="A4S3J5"/>
<proteinExistence type="predicted"/>
<dbReference type="HOGENOM" id="CLU_1819096_0_0_1"/>
<dbReference type="KEGG" id="olu:OSTLU_26076"/>
<name>A4S3J5_OSTLU</name>
<dbReference type="EMBL" id="CP000590">
    <property type="protein sequence ID" value="ABO98399.1"/>
    <property type="molecule type" value="Genomic_DNA"/>
</dbReference>
<dbReference type="RefSeq" id="XP_001420106.1">
    <property type="nucleotide sequence ID" value="XM_001420069.1"/>
</dbReference>
<dbReference type="GeneID" id="5004060"/>
<evidence type="ECO:0000313" key="1">
    <source>
        <dbReference type="EMBL" id="ABO98399.1"/>
    </source>
</evidence>
<keyword evidence="2" id="KW-1185">Reference proteome</keyword>